<organism evidence="1 2">
    <name type="scientific">Faecalibacterium langellae</name>
    <dbReference type="NCBI Taxonomy" id="3435293"/>
    <lineage>
        <taxon>Bacteria</taxon>
        <taxon>Bacillati</taxon>
        <taxon>Bacillota</taxon>
        <taxon>Clostridia</taxon>
        <taxon>Eubacteriales</taxon>
        <taxon>Oscillospiraceae</taxon>
        <taxon>Faecalibacterium</taxon>
    </lineage>
</organism>
<gene>
    <name evidence="1" type="ORF">CGS46_12605</name>
</gene>
<accession>A0A2A6Z7M4</accession>
<comment type="caution">
    <text evidence="1">The sequence shown here is derived from an EMBL/GenBank/DDBJ whole genome shotgun (WGS) entry which is preliminary data.</text>
</comment>
<evidence type="ECO:0000313" key="2">
    <source>
        <dbReference type="Proteomes" id="UP000220752"/>
    </source>
</evidence>
<reference evidence="1 2" key="1">
    <citation type="journal article" date="2017" name="Front. Microbiol.">
        <title>New Insights into the Diversity of the Genus Faecalibacterium.</title>
        <authorList>
            <person name="Benevides L."/>
            <person name="Burman S."/>
            <person name="Martin R."/>
            <person name="Robert V."/>
            <person name="Thomas M."/>
            <person name="Miquel S."/>
            <person name="Chain F."/>
            <person name="Sokol H."/>
            <person name="Bermudez-Humaran L.G."/>
            <person name="Morrison M."/>
            <person name="Langella P."/>
            <person name="Azevedo V.A."/>
            <person name="Chatel J.M."/>
            <person name="Soares S."/>
        </authorList>
    </citation>
    <scope>NUCLEOTIDE SEQUENCE [LARGE SCALE GENOMIC DNA]</scope>
    <source>
        <strain evidence="2">CNCM I-4540</strain>
    </source>
</reference>
<name>A0A2A6Z7M4_9FIRM</name>
<dbReference type="EMBL" id="NMTQ01000037">
    <property type="protein sequence ID" value="PDX57359.1"/>
    <property type="molecule type" value="Genomic_DNA"/>
</dbReference>
<proteinExistence type="predicted"/>
<dbReference type="Proteomes" id="UP000220752">
    <property type="component" value="Unassembled WGS sequence"/>
</dbReference>
<evidence type="ECO:0000313" key="1">
    <source>
        <dbReference type="EMBL" id="PDX57359.1"/>
    </source>
</evidence>
<dbReference type="AlphaFoldDB" id="A0A2A6Z7M4"/>
<keyword evidence="2" id="KW-1185">Reference proteome</keyword>
<sequence>MNTQDILAVAGLVAAGLLAAAKIFQVKKIEINPWKTIVQAIARALTAELSEKMEAAQKSQDEKWSEVKQYQEETRCLLDKHIRMDDERNADLLRSRILRFNNELVRSIDHTQEDFDEILGIIDAYRTYCRTHEEYKNNKCTHAIANIERCYDDRLEKHDFL</sequence>
<protein>
    <submittedName>
        <fullName evidence="1">Uncharacterized protein</fullName>
    </submittedName>
</protein>